<organism evidence="2 3">
    <name type="scientific">Comamonas odontotermitis</name>
    <dbReference type="NCBI Taxonomy" id="379895"/>
    <lineage>
        <taxon>Bacteria</taxon>
        <taxon>Pseudomonadati</taxon>
        <taxon>Pseudomonadota</taxon>
        <taxon>Betaproteobacteria</taxon>
        <taxon>Burkholderiales</taxon>
        <taxon>Comamonadaceae</taxon>
        <taxon>Comamonas</taxon>
    </lineage>
</organism>
<evidence type="ECO:0000313" key="2">
    <source>
        <dbReference type="EMBL" id="MBB6577522.1"/>
    </source>
</evidence>
<dbReference type="SUPFAM" id="SSF88723">
    <property type="entry name" value="PIN domain-like"/>
    <property type="match status" value="1"/>
</dbReference>
<keyword evidence="3" id="KW-1185">Reference proteome</keyword>
<dbReference type="InterPro" id="IPR002716">
    <property type="entry name" value="PIN_dom"/>
</dbReference>
<dbReference type="RefSeq" id="WP_184707052.1">
    <property type="nucleotide sequence ID" value="NZ_JACHKZ010000007.1"/>
</dbReference>
<feature type="domain" description="PIN" evidence="1">
    <location>
        <begin position="4"/>
        <end position="114"/>
    </location>
</feature>
<proteinExistence type="predicted"/>
<dbReference type="Gene3D" id="3.40.50.1010">
    <property type="entry name" value="5'-nuclease"/>
    <property type="match status" value="1"/>
</dbReference>
<dbReference type="EMBL" id="JACHKZ010000007">
    <property type="protein sequence ID" value="MBB6577522.1"/>
    <property type="molecule type" value="Genomic_DNA"/>
</dbReference>
<accession>A0ABR6RED5</accession>
<protein>
    <submittedName>
        <fullName evidence="2">Nucleic acid-binding protein</fullName>
    </submittedName>
</protein>
<evidence type="ECO:0000313" key="3">
    <source>
        <dbReference type="Proteomes" id="UP000562492"/>
    </source>
</evidence>
<dbReference type="Proteomes" id="UP000562492">
    <property type="component" value="Unassembled WGS sequence"/>
</dbReference>
<gene>
    <name evidence="2" type="ORF">HNP33_001578</name>
</gene>
<evidence type="ECO:0000259" key="1">
    <source>
        <dbReference type="Pfam" id="PF01850"/>
    </source>
</evidence>
<dbReference type="InterPro" id="IPR029060">
    <property type="entry name" value="PIN-like_dom_sf"/>
</dbReference>
<comment type="caution">
    <text evidence="2">The sequence shown here is derived from an EMBL/GenBank/DDBJ whole genome shotgun (WGS) entry which is preliminary data.</text>
</comment>
<reference evidence="2 3" key="1">
    <citation type="submission" date="2020-08" db="EMBL/GenBank/DDBJ databases">
        <title>Functional genomics of gut bacteria from endangered species of beetles.</title>
        <authorList>
            <person name="Carlos-Shanley C."/>
        </authorList>
    </citation>
    <scope>NUCLEOTIDE SEQUENCE [LARGE SCALE GENOMIC DNA]</scope>
    <source>
        <strain evidence="2 3">S00124</strain>
    </source>
</reference>
<name>A0ABR6RED5_9BURK</name>
<dbReference type="Pfam" id="PF01850">
    <property type="entry name" value="PIN"/>
    <property type="match status" value="1"/>
</dbReference>
<sequence length="158" mass="17044">MSTVFVDTSVLIASENVSDRALYEATLGWLDWLWRTRTGRTGSQALTEFYDQVTTAANPMPQGDARAAIRRYQTWTPWKTDAATLETAWAVQARHALDFGDCLAVACAQHSGCSHMLSLHLPHGAEFGGVTVLHPLLQSAPQGQGASVPSHLANASPV</sequence>